<keyword evidence="8 9" id="KW-0804">Transcription</keyword>
<dbReference type="InterPro" id="IPR000194">
    <property type="entry name" value="ATPase_F1/V1/A1_a/bsu_nucl-bd"/>
</dbReference>
<feature type="binding site" evidence="9">
    <location>
        <position position="242"/>
    </location>
    <ligand>
        <name>ATP</name>
        <dbReference type="ChEBI" id="CHEBI:30616"/>
    </ligand>
</feature>
<dbReference type="PROSITE" id="PS51856">
    <property type="entry name" value="RHO_RNA_BD"/>
    <property type="match status" value="1"/>
</dbReference>
<keyword evidence="7 9" id="KW-0805">Transcription regulation</keyword>
<evidence type="ECO:0000256" key="5">
    <source>
        <dbReference type="ARBA" id="ARBA00022840"/>
    </source>
</evidence>
<organism evidence="14 15">
    <name type="scientific">Campylobacter suis</name>
    <dbReference type="NCBI Taxonomy" id="2790657"/>
    <lineage>
        <taxon>Bacteria</taxon>
        <taxon>Pseudomonadati</taxon>
        <taxon>Campylobacterota</taxon>
        <taxon>Epsilonproteobacteria</taxon>
        <taxon>Campylobacterales</taxon>
        <taxon>Campylobacteraceae</taxon>
        <taxon>Campylobacter</taxon>
    </lineage>
</organism>
<gene>
    <name evidence="9 14" type="primary">rho</name>
    <name evidence="14" type="ORF">LMG8286_00297</name>
</gene>
<dbReference type="InterPro" id="IPR011129">
    <property type="entry name" value="CSD"/>
</dbReference>
<evidence type="ECO:0000256" key="1">
    <source>
        <dbReference type="ARBA" id="ARBA00022472"/>
    </source>
</evidence>
<evidence type="ECO:0000256" key="3">
    <source>
        <dbReference type="ARBA" id="ARBA00022801"/>
    </source>
</evidence>
<feature type="binding site" evidence="9">
    <location>
        <begin position="199"/>
        <end position="204"/>
    </location>
    <ligand>
        <name>ATP</name>
        <dbReference type="ChEBI" id="CHEBI:30616"/>
    </ligand>
</feature>
<comment type="function">
    <text evidence="9">Facilitates transcription termination by a mechanism that involves Rho binding to the nascent RNA, activation of Rho's RNA-dependent ATPase activity, and release of the mRNA from the DNA template.</text>
</comment>
<dbReference type="NCBIfam" id="NF006886">
    <property type="entry name" value="PRK09376.1"/>
    <property type="match status" value="1"/>
</dbReference>
<evidence type="ECO:0000256" key="6">
    <source>
        <dbReference type="ARBA" id="ARBA00022884"/>
    </source>
</evidence>
<dbReference type="Pfam" id="PF00006">
    <property type="entry name" value="ATP-synt_ab"/>
    <property type="match status" value="1"/>
</dbReference>
<dbReference type="InterPro" id="IPR004665">
    <property type="entry name" value="Term_rho"/>
</dbReference>
<dbReference type="HAMAP" id="MF_01884">
    <property type="entry name" value="Rho"/>
    <property type="match status" value="1"/>
</dbReference>
<evidence type="ECO:0000256" key="12">
    <source>
        <dbReference type="SAM" id="MobiDB-lite"/>
    </source>
</evidence>
<dbReference type="SUPFAM" id="SSF52540">
    <property type="entry name" value="P-loop containing nucleoside triphosphate hydrolases"/>
    <property type="match status" value="1"/>
</dbReference>
<comment type="subunit">
    <text evidence="9">Homohexamer. The homohexamer assembles into an open ring structure.</text>
</comment>
<evidence type="ECO:0000259" key="13">
    <source>
        <dbReference type="PROSITE" id="PS51856"/>
    </source>
</evidence>
<keyword evidence="15" id="KW-1185">Reference proteome</keyword>
<dbReference type="NCBIfam" id="TIGR00767">
    <property type="entry name" value="rho"/>
    <property type="match status" value="1"/>
</dbReference>
<dbReference type="SUPFAM" id="SSF50249">
    <property type="entry name" value="Nucleic acid-binding proteins"/>
    <property type="match status" value="1"/>
</dbReference>
<dbReference type="InterPro" id="IPR036269">
    <property type="entry name" value="Rho_N_sf"/>
</dbReference>
<keyword evidence="1 9" id="KW-0806">Transcription termination</keyword>
<dbReference type="InterPro" id="IPR003593">
    <property type="entry name" value="AAA+_ATPase"/>
</dbReference>
<dbReference type="InterPro" id="IPR012340">
    <property type="entry name" value="NA-bd_OB-fold"/>
</dbReference>
<dbReference type="EMBL" id="CAJHOE010000001">
    <property type="protein sequence ID" value="CAD7286464.1"/>
    <property type="molecule type" value="Genomic_DNA"/>
</dbReference>
<comment type="caution">
    <text evidence="14">The sequence shown here is derived from an EMBL/GenBank/DDBJ whole genome shotgun (WGS) entry which is preliminary data.</text>
</comment>
<keyword evidence="3 9" id="KW-0378">Hydrolase</keyword>
<dbReference type="GO" id="GO:0016787">
    <property type="term" value="F:hydrolase activity"/>
    <property type="evidence" value="ECO:0007669"/>
    <property type="project" value="UniProtKB-KW"/>
</dbReference>
<evidence type="ECO:0000256" key="2">
    <source>
        <dbReference type="ARBA" id="ARBA00022741"/>
    </source>
</evidence>
<dbReference type="InterPro" id="IPR027417">
    <property type="entry name" value="P-loop_NTPase"/>
</dbReference>
<dbReference type="InterPro" id="IPR011112">
    <property type="entry name" value="Rho-like_N"/>
</dbReference>
<keyword evidence="6 9" id="KW-0694">RNA-binding</keyword>
<evidence type="ECO:0000256" key="10">
    <source>
        <dbReference type="NCBIfam" id="TIGR00767"/>
    </source>
</evidence>
<keyword evidence="5 9" id="KW-0067">ATP-binding</keyword>
<comment type="similarity">
    <text evidence="9 11">Belongs to the Rho family.</text>
</comment>
<dbReference type="Gene3D" id="1.10.720.10">
    <property type="match status" value="1"/>
</dbReference>
<keyword evidence="2 9" id="KW-0547">Nucleotide-binding</keyword>
<dbReference type="Pfam" id="PF07497">
    <property type="entry name" value="Rho_RNA_bind"/>
    <property type="match status" value="1"/>
</dbReference>
<sequence>MENNETQQQNEQKENTKPTKKHQNTRTHTPVDGHKIEELRTLDLENLVQIANAVGVENPREFRRQDLIFEILKTQTSQGGFILFTGILEITNEGYGFLRSVDANISDSSNDAYVSNSQIRKFALRVGDIVTGQVREPKDQEKYYALLKIEAINYMPLAEAKERPLFDNLTPLFPTEKIKLEYDAMKLTGRVLDLFTPLGKGQRGLIVAPPRSGKTELMKELAHGIAKNHPEAQLMVLLVDERPEEVTDMQRCVKGEVYSSTFDLPAQNHVRVAELVIEKAKRLVEMGKDVIILLDSITRLARAYNTVTPPSGKVLTGGVDANALHKPKRFFGAARNIEGGGSLTIIATALIDTGSRMDEVIFEEFKGTGNSEVVLDRNISDRRIYPAISVLKSGTRKEELLQKPDELQKIWAIRTAIASMDDVEALKFLYAKMLKTKDNAELLSILNE</sequence>
<dbReference type="CDD" id="cd01128">
    <property type="entry name" value="rho_factor_C"/>
    <property type="match status" value="1"/>
</dbReference>
<dbReference type="RefSeq" id="WP_230056094.1">
    <property type="nucleotide sequence ID" value="NZ_CAJHOE010000001.1"/>
</dbReference>
<dbReference type="CDD" id="cd04459">
    <property type="entry name" value="Rho_CSD"/>
    <property type="match status" value="1"/>
</dbReference>
<feature type="compositionally biased region" description="Low complexity" evidence="12">
    <location>
        <begin position="1"/>
        <end position="10"/>
    </location>
</feature>
<dbReference type="Proteomes" id="UP000789359">
    <property type="component" value="Unassembled WGS sequence"/>
</dbReference>
<evidence type="ECO:0000256" key="9">
    <source>
        <dbReference type="HAMAP-Rule" id="MF_01884"/>
    </source>
</evidence>
<dbReference type="EC" id="3.6.4.-" evidence="9 10"/>
<evidence type="ECO:0000256" key="8">
    <source>
        <dbReference type="ARBA" id="ARBA00023163"/>
    </source>
</evidence>
<evidence type="ECO:0000256" key="7">
    <source>
        <dbReference type="ARBA" id="ARBA00023015"/>
    </source>
</evidence>
<dbReference type="SUPFAM" id="SSF68912">
    <property type="entry name" value="Rho N-terminal domain-like"/>
    <property type="match status" value="1"/>
</dbReference>
<keyword evidence="4 9" id="KW-0347">Helicase</keyword>
<evidence type="ECO:0000313" key="15">
    <source>
        <dbReference type="Proteomes" id="UP000789359"/>
    </source>
</evidence>
<dbReference type="SMART" id="SM00959">
    <property type="entry name" value="Rho_N"/>
    <property type="match status" value="1"/>
</dbReference>
<dbReference type="InterPro" id="IPR011113">
    <property type="entry name" value="Rho_RNA-bd"/>
</dbReference>
<dbReference type="PANTHER" id="PTHR46425:SF1">
    <property type="entry name" value="TRANSCRIPTION TERMINATION FACTOR RHO"/>
    <property type="match status" value="1"/>
</dbReference>
<dbReference type="Pfam" id="PF07498">
    <property type="entry name" value="Rho_N"/>
    <property type="match status" value="1"/>
</dbReference>
<evidence type="ECO:0000256" key="11">
    <source>
        <dbReference type="PROSITE-ProRule" id="PRU01203"/>
    </source>
</evidence>
<dbReference type="SMART" id="SM00357">
    <property type="entry name" value="CSP"/>
    <property type="match status" value="1"/>
</dbReference>
<name>A0ABM8Q105_9BACT</name>
<dbReference type="InterPro" id="IPR041703">
    <property type="entry name" value="Rho_factor_ATP-bd"/>
</dbReference>
<reference evidence="14 15" key="1">
    <citation type="submission" date="2020-11" db="EMBL/GenBank/DDBJ databases">
        <authorList>
            <person name="Peeters C."/>
        </authorList>
    </citation>
    <scope>NUCLEOTIDE SEQUENCE [LARGE SCALE GENOMIC DNA]</scope>
    <source>
        <strain evidence="14 15">LMG 8286</strain>
    </source>
</reference>
<evidence type="ECO:0000256" key="4">
    <source>
        <dbReference type="ARBA" id="ARBA00022806"/>
    </source>
</evidence>
<feature type="region of interest" description="Disordered" evidence="12">
    <location>
        <begin position="1"/>
        <end position="33"/>
    </location>
</feature>
<dbReference type="Gene3D" id="2.40.50.140">
    <property type="entry name" value="Nucleic acid-binding proteins"/>
    <property type="match status" value="1"/>
</dbReference>
<comment type="caution">
    <text evidence="9">Lacks conserved residue(s) required for the propagation of feature annotation.</text>
</comment>
<proteinExistence type="inferred from homology"/>
<dbReference type="Gene3D" id="3.40.50.300">
    <property type="entry name" value="P-loop containing nucleotide triphosphate hydrolases"/>
    <property type="match status" value="1"/>
</dbReference>
<feature type="domain" description="Rho RNA-BD" evidence="13">
    <location>
        <begin position="81"/>
        <end position="156"/>
    </location>
</feature>
<dbReference type="SMART" id="SM00382">
    <property type="entry name" value="AAA"/>
    <property type="match status" value="1"/>
</dbReference>
<feature type="binding site" evidence="9">
    <location>
        <begin position="211"/>
        <end position="216"/>
    </location>
    <ligand>
        <name>ATP</name>
        <dbReference type="ChEBI" id="CHEBI:30616"/>
    </ligand>
</feature>
<dbReference type="PANTHER" id="PTHR46425">
    <property type="entry name" value="TRANSCRIPTION TERMINATION FACTOR RHO"/>
    <property type="match status" value="1"/>
</dbReference>
<protein>
    <recommendedName>
        <fullName evidence="9 10">Transcription termination factor Rho</fullName>
        <ecNumber evidence="9 10">3.6.4.-</ecNumber>
    </recommendedName>
    <alternativeName>
        <fullName evidence="9">ATP-dependent helicase Rho</fullName>
    </alternativeName>
</protein>
<evidence type="ECO:0000313" key="14">
    <source>
        <dbReference type="EMBL" id="CAD7286464.1"/>
    </source>
</evidence>
<accession>A0ABM8Q105</accession>